<evidence type="ECO:0000313" key="13">
    <source>
        <dbReference type="EMBL" id="KAJ8437953.1"/>
    </source>
</evidence>
<sequence length="655" mass="74227">MVVNCISESLKTRIINSSYDEVAICFFNTREKKNLQDLSGVFVFSVAGRDDLDRPTAKLIKEFDKIEESFMKEIGSQCGVLSGSRENSVYNALWVAQALLRKGSAKSSDKRILLFTNEDDPFGNIKGVTKLDMTRTTLQRAKDAQDLGICIELLPLSSPDREFNMSLFYALLCFVSSHQILLAQDMLGLEGDALAEFVPAAVERLQDMRDQLRKRMFKKRRYRTFTLSIANGLSIQLSAYALLRSTVPGTITWLDSVTNVPLKLWCLRSVAERPDTFLVVPSRRCPTFVSLETALVARPQLTASALPNSADISYSERLCILESVTRFMSYVVLLDLECDALVLDIFHRLLASTKESFLLSLLTEAGDPLMEFLVSILSQYKSMGRNVSATTQVISQTVLDTCASWIPLQQIISFIEEIMHNKEKESKEVQRDYSLLEFVERAEFKCVEKTERSLICADTGALVQEPPKQFLSYRNQDIKFSVEEISEIKRVTTTQLRLLGFKPLSCLKDYHNLKPSTFLFPTDEEMTGSTRIFIALHRSMLRLNRFAVAFFGSSSHPQLVALIAQEEITSASGQVEPPGMHMIYLPYCDDIRNPEEARVYTFLQICDFNSFLHMDPYFRTPHASDEQIKKATAMMKRIDLKDFSVCQFSNPVGTI</sequence>
<evidence type="ECO:0000256" key="5">
    <source>
        <dbReference type="ARBA" id="ARBA00022801"/>
    </source>
</evidence>
<evidence type="ECO:0000256" key="7">
    <source>
        <dbReference type="ARBA" id="ARBA00022840"/>
    </source>
</evidence>
<evidence type="ECO:0000256" key="4">
    <source>
        <dbReference type="ARBA" id="ARBA00022763"/>
    </source>
</evidence>
<dbReference type="InterPro" id="IPR006164">
    <property type="entry name" value="DNA_bd_Ku70/Ku80"/>
</dbReference>
<dbReference type="GO" id="GO:0043564">
    <property type="term" value="C:Ku70:Ku80 complex"/>
    <property type="evidence" value="ECO:0007669"/>
    <property type="project" value="TreeGrafter"/>
</dbReference>
<dbReference type="SMART" id="SM00559">
    <property type="entry name" value="Ku78"/>
    <property type="match status" value="1"/>
</dbReference>
<dbReference type="CDD" id="cd00788">
    <property type="entry name" value="KU70"/>
    <property type="match status" value="1"/>
</dbReference>
<dbReference type="EMBL" id="JAKOGI010000274">
    <property type="protein sequence ID" value="KAJ8437953.1"/>
    <property type="molecule type" value="Genomic_DNA"/>
</dbReference>
<keyword evidence="8" id="KW-0238">DNA-binding</keyword>
<keyword evidence="11" id="KW-0539">Nucleus</keyword>
<dbReference type="SUPFAM" id="SSF53300">
    <property type="entry name" value="vWA-like"/>
    <property type="match status" value="1"/>
</dbReference>
<evidence type="ECO:0000256" key="6">
    <source>
        <dbReference type="ARBA" id="ARBA00022806"/>
    </source>
</evidence>
<keyword evidence="7" id="KW-0067">ATP-binding</keyword>
<gene>
    <name evidence="13" type="ORF">Cgig2_033686</name>
</gene>
<evidence type="ECO:0000256" key="11">
    <source>
        <dbReference type="ARBA" id="ARBA00023242"/>
    </source>
</evidence>
<protein>
    <recommendedName>
        <fullName evidence="12">Ku domain-containing protein</fullName>
    </recommendedName>
</protein>
<keyword evidence="6" id="KW-0347">Helicase</keyword>
<dbReference type="GO" id="GO:0003690">
    <property type="term" value="F:double-stranded DNA binding"/>
    <property type="evidence" value="ECO:0007669"/>
    <property type="project" value="TreeGrafter"/>
</dbReference>
<evidence type="ECO:0000256" key="8">
    <source>
        <dbReference type="ARBA" id="ARBA00023125"/>
    </source>
</evidence>
<dbReference type="SUPFAM" id="SSF100939">
    <property type="entry name" value="SPOC domain-like"/>
    <property type="match status" value="1"/>
</dbReference>
<dbReference type="GO" id="GO:0006310">
    <property type="term" value="P:DNA recombination"/>
    <property type="evidence" value="ECO:0007669"/>
    <property type="project" value="UniProtKB-KW"/>
</dbReference>
<dbReference type="Gene3D" id="3.40.50.410">
    <property type="entry name" value="von Willebrand factor, type A domain"/>
    <property type="match status" value="1"/>
</dbReference>
<dbReference type="GO" id="GO:0016787">
    <property type="term" value="F:hydrolase activity"/>
    <property type="evidence" value="ECO:0007669"/>
    <property type="project" value="UniProtKB-KW"/>
</dbReference>
<dbReference type="GO" id="GO:0004386">
    <property type="term" value="F:helicase activity"/>
    <property type="evidence" value="ECO:0007669"/>
    <property type="project" value="UniProtKB-KW"/>
</dbReference>
<dbReference type="GO" id="GO:0000723">
    <property type="term" value="P:telomere maintenance"/>
    <property type="evidence" value="ECO:0007669"/>
    <property type="project" value="TreeGrafter"/>
</dbReference>
<comment type="caution">
    <text evidence="13">The sequence shown here is derived from an EMBL/GenBank/DDBJ whole genome shotgun (WGS) entry which is preliminary data.</text>
</comment>
<evidence type="ECO:0000256" key="3">
    <source>
        <dbReference type="ARBA" id="ARBA00022741"/>
    </source>
</evidence>
<dbReference type="PANTHER" id="PTHR12604:SF2">
    <property type="entry name" value="X-RAY REPAIR CROSS-COMPLEMENTING PROTEIN 6"/>
    <property type="match status" value="1"/>
</dbReference>
<keyword evidence="14" id="KW-1185">Reference proteome</keyword>
<name>A0A9Q1QD79_9CARY</name>
<dbReference type="GO" id="GO:0042162">
    <property type="term" value="F:telomeric DNA binding"/>
    <property type="evidence" value="ECO:0007669"/>
    <property type="project" value="TreeGrafter"/>
</dbReference>
<evidence type="ECO:0000256" key="1">
    <source>
        <dbReference type="ARBA" id="ARBA00004123"/>
    </source>
</evidence>
<dbReference type="FunFam" id="2.40.290.10:FF:000001">
    <property type="entry name" value="X-ray repair cross complementing 6"/>
    <property type="match status" value="1"/>
</dbReference>
<evidence type="ECO:0000259" key="12">
    <source>
        <dbReference type="SMART" id="SM00559"/>
    </source>
</evidence>
<evidence type="ECO:0000256" key="9">
    <source>
        <dbReference type="ARBA" id="ARBA00023172"/>
    </source>
</evidence>
<dbReference type="Proteomes" id="UP001153076">
    <property type="component" value="Unassembled WGS sequence"/>
</dbReference>
<comment type="subcellular location">
    <subcellularLocation>
        <location evidence="1">Nucleus</location>
    </subcellularLocation>
</comment>
<dbReference type="OrthoDB" id="3249161at2759"/>
<dbReference type="GO" id="GO:0006303">
    <property type="term" value="P:double-strand break repair via nonhomologous end joining"/>
    <property type="evidence" value="ECO:0007669"/>
    <property type="project" value="InterPro"/>
</dbReference>
<reference evidence="13" key="1">
    <citation type="submission" date="2022-04" db="EMBL/GenBank/DDBJ databases">
        <title>Carnegiea gigantea Genome sequencing and assembly v2.</title>
        <authorList>
            <person name="Copetti D."/>
            <person name="Sanderson M.J."/>
            <person name="Burquez A."/>
            <person name="Wojciechowski M.F."/>
        </authorList>
    </citation>
    <scope>NUCLEOTIDE SEQUENCE</scope>
    <source>
        <strain evidence="13">SGP5-SGP5p</strain>
        <tissue evidence="13">Aerial part</tissue>
    </source>
</reference>
<evidence type="ECO:0000256" key="10">
    <source>
        <dbReference type="ARBA" id="ARBA00023204"/>
    </source>
</evidence>
<keyword evidence="5" id="KW-0378">Hydrolase</keyword>
<comment type="similarity">
    <text evidence="2">Belongs to the ku70 family.</text>
</comment>
<organism evidence="13 14">
    <name type="scientific">Carnegiea gigantea</name>
    <dbReference type="NCBI Taxonomy" id="171969"/>
    <lineage>
        <taxon>Eukaryota</taxon>
        <taxon>Viridiplantae</taxon>
        <taxon>Streptophyta</taxon>
        <taxon>Embryophyta</taxon>
        <taxon>Tracheophyta</taxon>
        <taxon>Spermatophyta</taxon>
        <taxon>Magnoliopsida</taxon>
        <taxon>eudicotyledons</taxon>
        <taxon>Gunneridae</taxon>
        <taxon>Pentapetalae</taxon>
        <taxon>Caryophyllales</taxon>
        <taxon>Cactineae</taxon>
        <taxon>Cactaceae</taxon>
        <taxon>Cactoideae</taxon>
        <taxon>Echinocereeae</taxon>
        <taxon>Carnegiea</taxon>
    </lineage>
</organism>
<dbReference type="AlphaFoldDB" id="A0A9Q1QD79"/>
<dbReference type="InterPro" id="IPR036465">
    <property type="entry name" value="vWFA_dom_sf"/>
</dbReference>
<dbReference type="Pfam" id="PF03731">
    <property type="entry name" value="Ku_N"/>
    <property type="match status" value="1"/>
</dbReference>
<keyword evidence="9" id="KW-0233">DNA recombination</keyword>
<keyword evidence="4" id="KW-0227">DNA damage</keyword>
<dbReference type="InterPro" id="IPR005161">
    <property type="entry name" value="Ku_N"/>
</dbReference>
<accession>A0A9Q1QD79</accession>
<dbReference type="FunFam" id="3.40.50.410:FF:000068">
    <property type="entry name" value="ATP-dependent DNA helicase 2 subunit KU70"/>
    <property type="match status" value="1"/>
</dbReference>
<dbReference type="Gene3D" id="2.40.290.10">
    <property type="match status" value="1"/>
</dbReference>
<dbReference type="GO" id="GO:0005524">
    <property type="term" value="F:ATP binding"/>
    <property type="evidence" value="ECO:0007669"/>
    <property type="project" value="UniProtKB-KW"/>
</dbReference>
<feature type="domain" description="Ku" evidence="12">
    <location>
        <begin position="459"/>
        <end position="602"/>
    </location>
</feature>
<dbReference type="Pfam" id="PF02735">
    <property type="entry name" value="Ku"/>
    <property type="match status" value="1"/>
</dbReference>
<proteinExistence type="inferred from homology"/>
<keyword evidence="3" id="KW-0547">Nucleotide-binding</keyword>
<keyword evidence="10" id="KW-0234">DNA repair</keyword>
<evidence type="ECO:0000256" key="2">
    <source>
        <dbReference type="ARBA" id="ARBA00005240"/>
    </source>
</evidence>
<dbReference type="InterPro" id="IPR016194">
    <property type="entry name" value="SPOC-like_C_dom_sf"/>
</dbReference>
<evidence type="ECO:0000313" key="14">
    <source>
        <dbReference type="Proteomes" id="UP001153076"/>
    </source>
</evidence>
<dbReference type="PANTHER" id="PTHR12604">
    <property type="entry name" value="KU AUTOANTIGEN DNA HELICASE"/>
    <property type="match status" value="1"/>
</dbReference>
<dbReference type="InterPro" id="IPR047087">
    <property type="entry name" value="KU70_core_dom"/>
</dbReference>